<evidence type="ECO:0000313" key="9">
    <source>
        <dbReference type="Proteomes" id="UP000031056"/>
    </source>
</evidence>
<evidence type="ECO:0000256" key="2">
    <source>
        <dbReference type="ARBA" id="ARBA00022553"/>
    </source>
</evidence>
<dbReference type="InParanoid" id="A0A0B2UFJ3"/>
<dbReference type="Proteomes" id="UP000031056">
    <property type="component" value="Unassembled WGS sequence"/>
</dbReference>
<dbReference type="VEuPathDB" id="MicrosporidiaDB:M896_040280"/>
<sequence>MTQEEKEWEKVQEKTFTKWVNDKLIKSGNKGIENIFKDLCDGVKLARLLMALQEESVEYNSEPYTRIQKMENVERILMFIKRKNVKLINIGPEDIVDGNPKLILGLIWSLISRMAIADIALTGDLSIRSELLRWCKEVTSGYKGVRINDFSRSWQDGIAFNAIIHKFRPDLICNFEELEGLGSVYNLQQAFKVAEQHLGIKRLLDVEDVADVAIPDERSVMTYVAGYYERFKEYEQEKRFFNKMMKVLSMTDWSIQSRNLYEIKAKGLQGLIKELVLQRNEVCSMIRKLDESFSRLLEMNTNAIQEAAGLRSLLGSLSVIHEAYMMKKYIPPDEVKPERLEFPRLELRKIADSIGMKKIFDNSLQNEMDGLNDMLDKFKEGFSEDKGVQKQMENAIELKNALDEMKCIHQATNDHHDKLKDVVEKKIEVLKKVDDRSMERIKMLGKAKELFTKTLGNDEYGISISGMCWCMNQMGLSVDESMIPFGNPEGKICLDDYLLIVNETYNSSFDLIELKKAFNVFSKNGILDLTMLGVDANNLKNIYHINRNERNLDVNEFFEKFIEN</sequence>
<name>A0A0B2UFJ3_9MICR</name>
<dbReference type="InterPro" id="IPR001715">
    <property type="entry name" value="CH_dom"/>
</dbReference>
<evidence type="ECO:0000256" key="6">
    <source>
        <dbReference type="ARBA" id="ARBA00023203"/>
    </source>
</evidence>
<gene>
    <name evidence="8" type="ORF">M896_040280</name>
</gene>
<dbReference type="AlphaFoldDB" id="A0A0B2UFJ3"/>
<dbReference type="GeneID" id="26261467"/>
<keyword evidence="3" id="KW-0677">Repeat</keyword>
<keyword evidence="6" id="KW-0009">Actin-binding</keyword>
<reference evidence="8 9" key="1">
    <citation type="journal article" date="2014" name="MBio">
        <title>The Ordospora colligata genome; evolution of extreme reduction in microsporidia and host-to-parasite horizontal gene transfer.</title>
        <authorList>
            <person name="Pombert J.-F."/>
            <person name="Haag K.L."/>
            <person name="Beidas S."/>
            <person name="Ebert D."/>
            <person name="Keeling P.J."/>
        </authorList>
    </citation>
    <scope>NUCLEOTIDE SEQUENCE [LARGE SCALE GENOMIC DNA]</scope>
    <source>
        <strain evidence="8 9">OC4</strain>
    </source>
</reference>
<dbReference type="OrthoDB" id="10017054at2759"/>
<keyword evidence="2" id="KW-0597">Phosphoprotein</keyword>
<dbReference type="InterPro" id="IPR036872">
    <property type="entry name" value="CH_dom_sf"/>
</dbReference>
<keyword evidence="9" id="KW-1185">Reference proteome</keyword>
<dbReference type="RefSeq" id="XP_014563878.1">
    <property type="nucleotide sequence ID" value="XM_014708392.1"/>
</dbReference>
<dbReference type="SUPFAM" id="SSF47576">
    <property type="entry name" value="Calponin-homology domain, CH-domain"/>
    <property type="match status" value="1"/>
</dbReference>
<dbReference type="EMBL" id="JOKQ01000004">
    <property type="protein sequence ID" value="KHN69836.1"/>
    <property type="molecule type" value="Genomic_DNA"/>
</dbReference>
<dbReference type="PROSITE" id="PS00019">
    <property type="entry name" value="ACTININ_1"/>
    <property type="match status" value="1"/>
</dbReference>
<dbReference type="FunFam" id="1.10.418.10:FF:000023">
    <property type="entry name" value="EH domain-binding protein 1 isoform X1"/>
    <property type="match status" value="1"/>
</dbReference>
<protein>
    <submittedName>
        <fullName evidence="8">Ca2+-binding actin-bundling fimbrin/plastin</fullName>
    </submittedName>
</protein>
<dbReference type="InterPro" id="IPR001589">
    <property type="entry name" value="Actinin_actin-bd_CS"/>
</dbReference>
<dbReference type="SMART" id="SM00033">
    <property type="entry name" value="CH"/>
    <property type="match status" value="2"/>
</dbReference>
<dbReference type="PROSITE" id="PS00020">
    <property type="entry name" value="ACTININ_2"/>
    <property type="match status" value="1"/>
</dbReference>
<dbReference type="FunCoup" id="A0A0B2UFJ3">
    <property type="interactions" value="6"/>
</dbReference>
<evidence type="ECO:0000256" key="4">
    <source>
        <dbReference type="ARBA" id="ARBA00022753"/>
    </source>
</evidence>
<dbReference type="PROSITE" id="PS50021">
    <property type="entry name" value="CH"/>
    <property type="match status" value="2"/>
</dbReference>
<dbReference type="Pfam" id="PF00307">
    <property type="entry name" value="CH"/>
    <property type="match status" value="2"/>
</dbReference>
<dbReference type="GO" id="GO:0003779">
    <property type="term" value="F:actin binding"/>
    <property type="evidence" value="ECO:0007669"/>
    <property type="project" value="UniProtKB-KW"/>
</dbReference>
<dbReference type="Gene3D" id="1.10.418.10">
    <property type="entry name" value="Calponin-like domain"/>
    <property type="match status" value="2"/>
</dbReference>
<proteinExistence type="predicted"/>
<feature type="domain" description="Calponin-homology (CH)" evidence="7">
    <location>
        <begin position="125"/>
        <end position="232"/>
    </location>
</feature>
<comment type="subcellular location">
    <subcellularLocation>
        <location evidence="1">Endosome</location>
    </subcellularLocation>
</comment>
<evidence type="ECO:0000313" key="8">
    <source>
        <dbReference type="EMBL" id="KHN69836.1"/>
    </source>
</evidence>
<dbReference type="PANTHER" id="PTHR11915">
    <property type="entry name" value="SPECTRIN/FILAMIN RELATED CYTOSKELETAL PROTEIN"/>
    <property type="match status" value="1"/>
</dbReference>
<evidence type="ECO:0000256" key="3">
    <source>
        <dbReference type="ARBA" id="ARBA00022737"/>
    </source>
</evidence>
<evidence type="ECO:0000259" key="7">
    <source>
        <dbReference type="PROSITE" id="PS50021"/>
    </source>
</evidence>
<dbReference type="HOGENOM" id="CLU_005217_0_2_1"/>
<dbReference type="GO" id="GO:0005768">
    <property type="term" value="C:endosome"/>
    <property type="evidence" value="ECO:0007669"/>
    <property type="project" value="UniProtKB-SubCell"/>
</dbReference>
<keyword evidence="4" id="KW-0967">Endosome</keyword>
<evidence type="ECO:0000256" key="1">
    <source>
        <dbReference type="ARBA" id="ARBA00004177"/>
    </source>
</evidence>
<keyword evidence="5" id="KW-0175">Coiled coil</keyword>
<dbReference type="STRING" id="1354746.A0A0B2UFJ3"/>
<comment type="caution">
    <text evidence="8">The sequence shown here is derived from an EMBL/GenBank/DDBJ whole genome shotgun (WGS) entry which is preliminary data.</text>
</comment>
<evidence type="ECO:0000256" key="5">
    <source>
        <dbReference type="ARBA" id="ARBA00023054"/>
    </source>
</evidence>
<feature type="domain" description="Calponin-homology (CH)" evidence="7">
    <location>
        <begin position="10"/>
        <end position="115"/>
    </location>
</feature>
<organism evidence="8 9">
    <name type="scientific">Ordospora colligata OC4</name>
    <dbReference type="NCBI Taxonomy" id="1354746"/>
    <lineage>
        <taxon>Eukaryota</taxon>
        <taxon>Fungi</taxon>
        <taxon>Fungi incertae sedis</taxon>
        <taxon>Microsporidia</taxon>
        <taxon>Ordosporidae</taxon>
        <taxon>Ordospora</taxon>
    </lineage>
</organism>
<accession>A0A0B2UFJ3</accession>